<keyword evidence="2" id="KW-1185">Reference proteome</keyword>
<dbReference type="OrthoDB" id="4357582at2759"/>
<protein>
    <submittedName>
        <fullName evidence="1">Uncharacterized protein</fullName>
    </submittedName>
</protein>
<organism evidence="1 2">
    <name type="scientific">Tulasnella calospora MUT 4182</name>
    <dbReference type="NCBI Taxonomy" id="1051891"/>
    <lineage>
        <taxon>Eukaryota</taxon>
        <taxon>Fungi</taxon>
        <taxon>Dikarya</taxon>
        <taxon>Basidiomycota</taxon>
        <taxon>Agaricomycotina</taxon>
        <taxon>Agaricomycetes</taxon>
        <taxon>Cantharellales</taxon>
        <taxon>Tulasnellaceae</taxon>
        <taxon>Tulasnella</taxon>
    </lineage>
</organism>
<sequence>FAELCFLCGQWFTNAETWTGHSITLGSDLDASASVQSFQLRRMPCLTWILPLVLGRRHDTPPTTRMRQFLDRSKWQDHNLVAGGFDKRLYRRRDLF</sequence>
<evidence type="ECO:0000313" key="2">
    <source>
        <dbReference type="Proteomes" id="UP000054248"/>
    </source>
</evidence>
<dbReference type="AlphaFoldDB" id="A0A0C3L4Y1"/>
<gene>
    <name evidence="1" type="ORF">M407DRAFT_231025</name>
</gene>
<name>A0A0C3L4Y1_9AGAM</name>
<dbReference type="EMBL" id="KN823507">
    <property type="protein sequence ID" value="KIO16672.1"/>
    <property type="molecule type" value="Genomic_DNA"/>
</dbReference>
<proteinExistence type="predicted"/>
<dbReference type="HOGENOM" id="CLU_2365439_0_0_1"/>
<reference evidence="1 2" key="1">
    <citation type="submission" date="2014-04" db="EMBL/GenBank/DDBJ databases">
        <authorList>
            <consortium name="DOE Joint Genome Institute"/>
            <person name="Kuo A."/>
            <person name="Girlanda M."/>
            <person name="Perotto S."/>
            <person name="Kohler A."/>
            <person name="Nagy L.G."/>
            <person name="Floudas D."/>
            <person name="Copeland A."/>
            <person name="Barry K.W."/>
            <person name="Cichocki N."/>
            <person name="Veneault-Fourrey C."/>
            <person name="LaButti K."/>
            <person name="Lindquist E.A."/>
            <person name="Lipzen A."/>
            <person name="Lundell T."/>
            <person name="Morin E."/>
            <person name="Murat C."/>
            <person name="Sun H."/>
            <person name="Tunlid A."/>
            <person name="Henrissat B."/>
            <person name="Grigoriev I.V."/>
            <person name="Hibbett D.S."/>
            <person name="Martin F."/>
            <person name="Nordberg H.P."/>
            <person name="Cantor M.N."/>
            <person name="Hua S.X."/>
        </authorList>
    </citation>
    <scope>NUCLEOTIDE SEQUENCE [LARGE SCALE GENOMIC DNA]</scope>
    <source>
        <strain evidence="1 2">MUT 4182</strain>
    </source>
</reference>
<accession>A0A0C3L4Y1</accession>
<feature type="non-terminal residue" evidence="1">
    <location>
        <position position="1"/>
    </location>
</feature>
<reference evidence="2" key="2">
    <citation type="submission" date="2015-01" db="EMBL/GenBank/DDBJ databases">
        <title>Evolutionary Origins and Diversification of the Mycorrhizal Mutualists.</title>
        <authorList>
            <consortium name="DOE Joint Genome Institute"/>
            <consortium name="Mycorrhizal Genomics Consortium"/>
            <person name="Kohler A."/>
            <person name="Kuo A."/>
            <person name="Nagy L.G."/>
            <person name="Floudas D."/>
            <person name="Copeland A."/>
            <person name="Barry K.W."/>
            <person name="Cichocki N."/>
            <person name="Veneault-Fourrey C."/>
            <person name="LaButti K."/>
            <person name="Lindquist E.A."/>
            <person name="Lipzen A."/>
            <person name="Lundell T."/>
            <person name="Morin E."/>
            <person name="Murat C."/>
            <person name="Riley R."/>
            <person name="Ohm R."/>
            <person name="Sun H."/>
            <person name="Tunlid A."/>
            <person name="Henrissat B."/>
            <person name="Grigoriev I.V."/>
            <person name="Hibbett D.S."/>
            <person name="Martin F."/>
        </authorList>
    </citation>
    <scope>NUCLEOTIDE SEQUENCE [LARGE SCALE GENOMIC DNA]</scope>
    <source>
        <strain evidence="2">MUT 4182</strain>
    </source>
</reference>
<evidence type="ECO:0000313" key="1">
    <source>
        <dbReference type="EMBL" id="KIO16672.1"/>
    </source>
</evidence>
<dbReference type="Proteomes" id="UP000054248">
    <property type="component" value="Unassembled WGS sequence"/>
</dbReference>